<proteinExistence type="predicted"/>
<dbReference type="Proteomes" id="UP000332933">
    <property type="component" value="Unassembled WGS sequence"/>
</dbReference>
<evidence type="ECO:0000313" key="3">
    <source>
        <dbReference type="Proteomes" id="UP000332933"/>
    </source>
</evidence>
<gene>
    <name evidence="2" type="primary">Aste57867_986</name>
    <name evidence="1" type="ORF">As57867_000985</name>
    <name evidence="2" type="ORF">ASTE57867_986</name>
</gene>
<dbReference type="Gene3D" id="3.80.10.10">
    <property type="entry name" value="Ribonuclease Inhibitor"/>
    <property type="match status" value="1"/>
</dbReference>
<organism evidence="2 3">
    <name type="scientific">Aphanomyces stellatus</name>
    <dbReference type="NCBI Taxonomy" id="120398"/>
    <lineage>
        <taxon>Eukaryota</taxon>
        <taxon>Sar</taxon>
        <taxon>Stramenopiles</taxon>
        <taxon>Oomycota</taxon>
        <taxon>Saprolegniomycetes</taxon>
        <taxon>Saprolegniales</taxon>
        <taxon>Verrucalvaceae</taxon>
        <taxon>Aphanomyces</taxon>
    </lineage>
</organism>
<name>A0A485K7B8_9STRA</name>
<reference evidence="2 3" key="1">
    <citation type="submission" date="2019-03" db="EMBL/GenBank/DDBJ databases">
        <authorList>
            <person name="Gaulin E."/>
            <person name="Dumas B."/>
        </authorList>
    </citation>
    <scope>NUCLEOTIDE SEQUENCE [LARGE SCALE GENOMIC DNA]</scope>
    <source>
        <strain evidence="2">CBS 568.67</strain>
    </source>
</reference>
<dbReference type="AlphaFoldDB" id="A0A485K7B8"/>
<dbReference type="EMBL" id="VJMH01000066">
    <property type="protein sequence ID" value="KAF0719515.1"/>
    <property type="molecule type" value="Genomic_DNA"/>
</dbReference>
<evidence type="ECO:0000313" key="2">
    <source>
        <dbReference type="EMBL" id="VFT78208.1"/>
    </source>
</evidence>
<keyword evidence="3" id="KW-1185">Reference proteome</keyword>
<sequence length="441" mass="49149">MSTDTLLPPDVLFKVALWIEDSATFFAFLEAIGSLRGPPLDLLWRLGLTRSHNTLWPMLLIENADDESYAALEATSPLYSRVRVFGTCDVASLRRHLGRHVRLEWFNPPLSMVNAPLHEWYADWATLPLTSVVATAAFYPKEPLCTVLPRLTQLQRLEIGGVRPLAAVLAFAADSMALVHLIVNNTAFTRCTLTAPMLDHLIQWLQRQPVKTLSLSSIVLNAGELVDGKAAFCTTVLSCPTLNELRLRDVDLSDLAPMAFVIHAHTVELKGLSVSHLLQLLDPLVAPQLIELDLWACAVPPDQAHLLCLFEALATNPTLQHLYMRHSDLNDEKWHSIVAFLPRLRLKSLRLAGGEYYLSDECALKLALALETNVELKICMCYGMVLSVQGATTLLQCLRRRPVVMQMIAFTLAKGASADQKKTMRERARDMGTTWIVADEI</sequence>
<dbReference type="EMBL" id="CAADRA010000066">
    <property type="protein sequence ID" value="VFT78208.1"/>
    <property type="molecule type" value="Genomic_DNA"/>
</dbReference>
<protein>
    <submittedName>
        <fullName evidence="2">Aste57867_986 protein</fullName>
    </submittedName>
</protein>
<reference evidence="1" key="2">
    <citation type="submission" date="2019-06" db="EMBL/GenBank/DDBJ databases">
        <title>Genomics analysis of Aphanomyces spp. identifies a new class of oomycete effector associated with host adaptation.</title>
        <authorList>
            <person name="Gaulin E."/>
        </authorList>
    </citation>
    <scope>NUCLEOTIDE SEQUENCE</scope>
    <source>
        <strain evidence="1">CBS 578.67</strain>
    </source>
</reference>
<dbReference type="InterPro" id="IPR032675">
    <property type="entry name" value="LRR_dom_sf"/>
</dbReference>
<evidence type="ECO:0000313" key="1">
    <source>
        <dbReference type="EMBL" id="KAF0719515.1"/>
    </source>
</evidence>
<dbReference type="SUPFAM" id="SSF52047">
    <property type="entry name" value="RNI-like"/>
    <property type="match status" value="1"/>
</dbReference>
<accession>A0A485K7B8</accession>